<protein>
    <submittedName>
        <fullName evidence="2">Uncharacterized protein</fullName>
    </submittedName>
</protein>
<sequence length="213" mass="23013">MEKSRDLEATRFGRFDTGGWCFGALTDGDYKAIVRVRRKRERTRERPGEKEGAGIRVHPPPHRAHNAAPGIKPTHAPAIARRPRPASTQRAVCSPSRSRRPADPLQRRVASAAASTEFGETHGGSGVGFMGVRGAFLFLLPSFLLPSFLSPRMIYKLGFAGDPRGRICLGGLDAQEARVLGWPQIISGGMGSASICSVSFSGRYLYSYSAAEG</sequence>
<evidence type="ECO:0000313" key="2">
    <source>
        <dbReference type="EMBL" id="KAJ7736653.1"/>
    </source>
</evidence>
<accession>A0AAD7MXQ6</accession>
<gene>
    <name evidence="2" type="ORF">B0H16DRAFT_118544</name>
</gene>
<evidence type="ECO:0000256" key="1">
    <source>
        <dbReference type="SAM" id="MobiDB-lite"/>
    </source>
</evidence>
<comment type="caution">
    <text evidence="2">The sequence shown here is derived from an EMBL/GenBank/DDBJ whole genome shotgun (WGS) entry which is preliminary data.</text>
</comment>
<feature type="compositionally biased region" description="Basic and acidic residues" evidence="1">
    <location>
        <begin position="42"/>
        <end position="53"/>
    </location>
</feature>
<dbReference type="EMBL" id="JARKIB010000120">
    <property type="protein sequence ID" value="KAJ7736653.1"/>
    <property type="molecule type" value="Genomic_DNA"/>
</dbReference>
<proteinExistence type="predicted"/>
<organism evidence="2 3">
    <name type="scientific">Mycena metata</name>
    <dbReference type="NCBI Taxonomy" id="1033252"/>
    <lineage>
        <taxon>Eukaryota</taxon>
        <taxon>Fungi</taxon>
        <taxon>Dikarya</taxon>
        <taxon>Basidiomycota</taxon>
        <taxon>Agaricomycotina</taxon>
        <taxon>Agaricomycetes</taxon>
        <taxon>Agaricomycetidae</taxon>
        <taxon>Agaricales</taxon>
        <taxon>Marasmiineae</taxon>
        <taxon>Mycenaceae</taxon>
        <taxon>Mycena</taxon>
    </lineage>
</organism>
<feature type="region of interest" description="Disordered" evidence="1">
    <location>
        <begin position="38"/>
        <end position="107"/>
    </location>
</feature>
<name>A0AAD7MXQ6_9AGAR</name>
<keyword evidence="3" id="KW-1185">Reference proteome</keyword>
<dbReference type="AlphaFoldDB" id="A0AAD7MXQ6"/>
<reference evidence="2" key="1">
    <citation type="submission" date="2023-03" db="EMBL/GenBank/DDBJ databases">
        <title>Massive genome expansion in bonnet fungi (Mycena s.s.) driven by repeated elements and novel gene families across ecological guilds.</title>
        <authorList>
            <consortium name="Lawrence Berkeley National Laboratory"/>
            <person name="Harder C.B."/>
            <person name="Miyauchi S."/>
            <person name="Viragh M."/>
            <person name="Kuo A."/>
            <person name="Thoen E."/>
            <person name="Andreopoulos B."/>
            <person name="Lu D."/>
            <person name="Skrede I."/>
            <person name="Drula E."/>
            <person name="Henrissat B."/>
            <person name="Morin E."/>
            <person name="Kohler A."/>
            <person name="Barry K."/>
            <person name="LaButti K."/>
            <person name="Morin E."/>
            <person name="Salamov A."/>
            <person name="Lipzen A."/>
            <person name="Mereny Z."/>
            <person name="Hegedus B."/>
            <person name="Baldrian P."/>
            <person name="Stursova M."/>
            <person name="Weitz H."/>
            <person name="Taylor A."/>
            <person name="Grigoriev I.V."/>
            <person name="Nagy L.G."/>
            <person name="Martin F."/>
            <person name="Kauserud H."/>
        </authorList>
    </citation>
    <scope>NUCLEOTIDE SEQUENCE</scope>
    <source>
        <strain evidence="2">CBHHK182m</strain>
    </source>
</reference>
<dbReference type="Proteomes" id="UP001215598">
    <property type="component" value="Unassembled WGS sequence"/>
</dbReference>
<evidence type="ECO:0000313" key="3">
    <source>
        <dbReference type="Proteomes" id="UP001215598"/>
    </source>
</evidence>